<dbReference type="AlphaFoldDB" id="A0AAD9K3L8"/>
<dbReference type="EMBL" id="JAODUO010001422">
    <property type="protein sequence ID" value="KAK2164314.1"/>
    <property type="molecule type" value="Genomic_DNA"/>
</dbReference>
<gene>
    <name evidence="2" type="ORF">NP493_1421g01026</name>
</gene>
<name>A0AAD9K3L8_RIDPI</name>
<evidence type="ECO:0000256" key="1">
    <source>
        <dbReference type="SAM" id="MobiDB-lite"/>
    </source>
</evidence>
<reference evidence="2" key="1">
    <citation type="journal article" date="2023" name="Mol. Biol. Evol.">
        <title>Third-Generation Sequencing Reveals the Adaptive Role of the Epigenome in Three Deep-Sea Polychaetes.</title>
        <authorList>
            <person name="Perez M."/>
            <person name="Aroh O."/>
            <person name="Sun Y."/>
            <person name="Lan Y."/>
            <person name="Juniper S.K."/>
            <person name="Young C.R."/>
            <person name="Angers B."/>
            <person name="Qian P.Y."/>
        </authorList>
    </citation>
    <scope>NUCLEOTIDE SEQUENCE</scope>
    <source>
        <strain evidence="2">R07B-5</strain>
    </source>
</reference>
<organism evidence="2 3">
    <name type="scientific">Ridgeia piscesae</name>
    <name type="common">Tubeworm</name>
    <dbReference type="NCBI Taxonomy" id="27915"/>
    <lineage>
        <taxon>Eukaryota</taxon>
        <taxon>Metazoa</taxon>
        <taxon>Spiralia</taxon>
        <taxon>Lophotrochozoa</taxon>
        <taxon>Annelida</taxon>
        <taxon>Polychaeta</taxon>
        <taxon>Sedentaria</taxon>
        <taxon>Canalipalpata</taxon>
        <taxon>Sabellida</taxon>
        <taxon>Siboglinidae</taxon>
        <taxon>Ridgeia</taxon>
    </lineage>
</organism>
<accession>A0AAD9K3L8</accession>
<proteinExistence type="predicted"/>
<evidence type="ECO:0000313" key="2">
    <source>
        <dbReference type="EMBL" id="KAK2164314.1"/>
    </source>
</evidence>
<sequence>MTHQCMLTTFRTRKLKYTTACDRDTAPETKNQDKKNQRRITAAWKAYAKHRGIFKGNIGTCLKRKSTTHAQLWQCHTARKHEQSPAKQKQARSRINKDGKEYVKLHIPGYKNKLLGKRKDKG</sequence>
<comment type="caution">
    <text evidence="2">The sequence shown here is derived from an EMBL/GenBank/DDBJ whole genome shotgun (WGS) entry which is preliminary data.</text>
</comment>
<evidence type="ECO:0000313" key="3">
    <source>
        <dbReference type="Proteomes" id="UP001209878"/>
    </source>
</evidence>
<protein>
    <submittedName>
        <fullName evidence="2">Uncharacterized protein</fullName>
    </submittedName>
</protein>
<dbReference type="Proteomes" id="UP001209878">
    <property type="component" value="Unassembled WGS sequence"/>
</dbReference>
<feature type="region of interest" description="Disordered" evidence="1">
    <location>
        <begin position="77"/>
        <end position="98"/>
    </location>
</feature>
<keyword evidence="3" id="KW-1185">Reference proteome</keyword>